<dbReference type="PATRIC" id="fig|1423750.3.peg.889"/>
<dbReference type="GO" id="GO:0016740">
    <property type="term" value="F:transferase activity"/>
    <property type="evidence" value="ECO:0007669"/>
    <property type="project" value="UniProtKB-KW"/>
</dbReference>
<accession>A0A0R1VKF2</accession>
<evidence type="ECO:0000256" key="1">
    <source>
        <dbReference type="ARBA" id="ARBA00022679"/>
    </source>
</evidence>
<sequence length="296" mass="33855">MNEIKKREKIIKGRNIVVWGTGEGGEFVYECLKKQIDFFVDKKADARKYSFHNLLVRKPEILNPEHHFVIISLLGKNRVILNKIKNLGFKINDYIYICDSMGYYRDDVNYKRCLIGRGTTGYEEFLQLGGPCKRIGRFCSINETARIVANHPTNLVTTSNVLYVGENIAFNNHEKYNLKYGKNLLNAAPFDKFPVTKNPSIIIGNDVWIGCRAIICPGVTIGDGAIIGAGAVVTKDVTPYTIVGGVPAKEIRKRFSDEIIAKFLKIKWWDWSLEKINANLELFYQPEKFVEKFYQE</sequence>
<keyword evidence="2" id="KW-0677">Repeat</keyword>
<keyword evidence="4" id="KW-1185">Reference proteome</keyword>
<dbReference type="AlphaFoldDB" id="A0A0R1VKF2"/>
<gene>
    <name evidence="3" type="ORF">FC89_GL000866</name>
</gene>
<dbReference type="CDD" id="cd03349">
    <property type="entry name" value="LbH_XAT"/>
    <property type="match status" value="1"/>
</dbReference>
<dbReference type="Proteomes" id="UP000051451">
    <property type="component" value="Unassembled WGS sequence"/>
</dbReference>
<dbReference type="PANTHER" id="PTHR43300">
    <property type="entry name" value="ACETYLTRANSFERASE"/>
    <property type="match status" value="1"/>
</dbReference>
<organism evidence="3 4">
    <name type="scientific">Liquorilactobacillus ghanensis DSM 18630</name>
    <dbReference type="NCBI Taxonomy" id="1423750"/>
    <lineage>
        <taxon>Bacteria</taxon>
        <taxon>Bacillati</taxon>
        <taxon>Bacillota</taxon>
        <taxon>Bacilli</taxon>
        <taxon>Lactobacillales</taxon>
        <taxon>Lactobacillaceae</taxon>
        <taxon>Liquorilactobacillus</taxon>
    </lineage>
</organism>
<proteinExistence type="predicted"/>
<dbReference type="PANTHER" id="PTHR43300:SF11">
    <property type="entry name" value="ACETYLTRANSFERASE RV3034C-RELATED"/>
    <property type="match status" value="1"/>
</dbReference>
<dbReference type="SUPFAM" id="SSF51161">
    <property type="entry name" value="Trimeric LpxA-like enzymes"/>
    <property type="match status" value="1"/>
</dbReference>
<evidence type="ECO:0000313" key="4">
    <source>
        <dbReference type="Proteomes" id="UP000051451"/>
    </source>
</evidence>
<dbReference type="PROSITE" id="PS00101">
    <property type="entry name" value="HEXAPEP_TRANSFERASES"/>
    <property type="match status" value="1"/>
</dbReference>
<comment type="caution">
    <text evidence="3">The sequence shown here is derived from an EMBL/GenBank/DDBJ whole genome shotgun (WGS) entry which is preliminary data.</text>
</comment>
<dbReference type="Pfam" id="PF00132">
    <property type="entry name" value="Hexapep"/>
    <property type="match status" value="1"/>
</dbReference>
<reference evidence="3 4" key="1">
    <citation type="journal article" date="2015" name="Genome Announc.">
        <title>Expanding the biotechnology potential of lactobacilli through comparative genomics of 213 strains and associated genera.</title>
        <authorList>
            <person name="Sun Z."/>
            <person name="Harris H.M."/>
            <person name="McCann A."/>
            <person name="Guo C."/>
            <person name="Argimon S."/>
            <person name="Zhang W."/>
            <person name="Yang X."/>
            <person name="Jeffery I.B."/>
            <person name="Cooney J.C."/>
            <person name="Kagawa T.F."/>
            <person name="Liu W."/>
            <person name="Song Y."/>
            <person name="Salvetti E."/>
            <person name="Wrobel A."/>
            <person name="Rasinkangas P."/>
            <person name="Parkhill J."/>
            <person name="Rea M.C."/>
            <person name="O'Sullivan O."/>
            <person name="Ritari J."/>
            <person name="Douillard F.P."/>
            <person name="Paul Ross R."/>
            <person name="Yang R."/>
            <person name="Briner A.E."/>
            <person name="Felis G.E."/>
            <person name="de Vos W.M."/>
            <person name="Barrangou R."/>
            <person name="Klaenhammer T.R."/>
            <person name="Caufield P.W."/>
            <person name="Cui Y."/>
            <person name="Zhang H."/>
            <person name="O'Toole P.W."/>
        </authorList>
    </citation>
    <scope>NUCLEOTIDE SEQUENCE [LARGE SCALE GENOMIC DNA]</scope>
    <source>
        <strain evidence="3 4">DSM 18630</strain>
    </source>
</reference>
<dbReference type="STRING" id="1423750.FC89_GL000866"/>
<dbReference type="EMBL" id="AZGB01000016">
    <property type="protein sequence ID" value="KRM06002.1"/>
    <property type="molecule type" value="Genomic_DNA"/>
</dbReference>
<dbReference type="Gene3D" id="2.160.10.10">
    <property type="entry name" value="Hexapeptide repeat proteins"/>
    <property type="match status" value="1"/>
</dbReference>
<dbReference type="InterPro" id="IPR018357">
    <property type="entry name" value="Hexapep_transf_CS"/>
</dbReference>
<dbReference type="InterPro" id="IPR011004">
    <property type="entry name" value="Trimer_LpxA-like_sf"/>
</dbReference>
<keyword evidence="1" id="KW-0808">Transferase</keyword>
<evidence type="ECO:0000256" key="2">
    <source>
        <dbReference type="ARBA" id="ARBA00022737"/>
    </source>
</evidence>
<evidence type="ECO:0000313" key="3">
    <source>
        <dbReference type="EMBL" id="KRM06002.1"/>
    </source>
</evidence>
<protein>
    <submittedName>
        <fullName evidence="3">Uncharacterized protein</fullName>
    </submittedName>
</protein>
<dbReference type="InterPro" id="IPR050179">
    <property type="entry name" value="Trans_hexapeptide_repeat"/>
</dbReference>
<dbReference type="InterPro" id="IPR001451">
    <property type="entry name" value="Hexapep"/>
</dbReference>
<name>A0A0R1VKF2_9LACO</name>